<evidence type="ECO:0000313" key="2">
    <source>
        <dbReference type="WBParaSite" id="PgR048_g034_t01"/>
    </source>
</evidence>
<dbReference type="Proteomes" id="UP000887569">
    <property type="component" value="Unplaced"/>
</dbReference>
<accession>A0A915BN76</accession>
<dbReference type="AlphaFoldDB" id="A0A915BN76"/>
<organism evidence="1 2">
    <name type="scientific">Parascaris univalens</name>
    <name type="common">Nematode worm</name>
    <dbReference type="NCBI Taxonomy" id="6257"/>
    <lineage>
        <taxon>Eukaryota</taxon>
        <taxon>Metazoa</taxon>
        <taxon>Ecdysozoa</taxon>
        <taxon>Nematoda</taxon>
        <taxon>Chromadorea</taxon>
        <taxon>Rhabditida</taxon>
        <taxon>Spirurina</taxon>
        <taxon>Ascaridomorpha</taxon>
        <taxon>Ascaridoidea</taxon>
        <taxon>Ascarididae</taxon>
        <taxon>Parascaris</taxon>
    </lineage>
</organism>
<sequence>MFLRVGSFSMLRALSSYGRCCSYIFDALRYVSTDLSLLAFFFNKFVATQVVDSTCGQGDMELKRIFVLQKREGGFMRSAYQFADFQTYPFIPRLLYFLGLVVFLM</sequence>
<name>A0A915BN76_PARUN</name>
<evidence type="ECO:0000313" key="1">
    <source>
        <dbReference type="Proteomes" id="UP000887569"/>
    </source>
</evidence>
<dbReference type="WBParaSite" id="PgR048_g034_t01">
    <property type="protein sequence ID" value="PgR048_g034_t01"/>
    <property type="gene ID" value="PgR048_g034"/>
</dbReference>
<proteinExistence type="predicted"/>
<keyword evidence="1" id="KW-1185">Reference proteome</keyword>
<reference evidence="2" key="1">
    <citation type="submission" date="2022-11" db="UniProtKB">
        <authorList>
            <consortium name="WormBaseParasite"/>
        </authorList>
    </citation>
    <scope>IDENTIFICATION</scope>
</reference>
<protein>
    <submittedName>
        <fullName evidence="2">Uncharacterized protein</fullName>
    </submittedName>
</protein>